<dbReference type="SUPFAM" id="SSF50891">
    <property type="entry name" value="Cyclophilin-like"/>
    <property type="match status" value="1"/>
</dbReference>
<evidence type="ECO:0000313" key="7">
    <source>
        <dbReference type="EMBL" id="MCP8970393.1"/>
    </source>
</evidence>
<evidence type="ECO:0000259" key="6">
    <source>
        <dbReference type="PROSITE" id="PS50072"/>
    </source>
</evidence>
<feature type="signal peptide" evidence="5">
    <location>
        <begin position="1"/>
        <end position="20"/>
    </location>
</feature>
<evidence type="ECO:0000313" key="8">
    <source>
        <dbReference type="Proteomes" id="UP001156102"/>
    </source>
</evidence>
<dbReference type="InterPro" id="IPR020892">
    <property type="entry name" value="Cyclophilin-type_PPIase_CS"/>
</dbReference>
<keyword evidence="4 5" id="KW-0413">Isomerase</keyword>
<comment type="function">
    <text evidence="2 5">PPIases accelerate the folding of proteins. It catalyzes the cis-trans isomerization of proline imidic peptide bonds in oligopeptides.</text>
</comment>
<proteinExistence type="inferred from homology"/>
<comment type="caution">
    <text evidence="7">The sequence shown here is derived from an EMBL/GenBank/DDBJ whole genome shotgun (WGS) entry which is preliminary data.</text>
</comment>
<accession>A0AA42BUC1</accession>
<evidence type="ECO:0000256" key="5">
    <source>
        <dbReference type="RuleBase" id="RU363019"/>
    </source>
</evidence>
<gene>
    <name evidence="7" type="ORF">NK662_17870</name>
</gene>
<dbReference type="EMBL" id="JANCLT010000011">
    <property type="protein sequence ID" value="MCP8970393.1"/>
    <property type="molecule type" value="Genomic_DNA"/>
</dbReference>
<evidence type="ECO:0000256" key="3">
    <source>
        <dbReference type="ARBA" id="ARBA00023110"/>
    </source>
</evidence>
<name>A0AA42BUC1_9BACI</name>
<comment type="similarity">
    <text evidence="5">Belongs to the cyclophilin-type PPIase family.</text>
</comment>
<organism evidence="7 8">
    <name type="scientific">Ectobacillus ponti</name>
    <dbReference type="NCBI Taxonomy" id="2961894"/>
    <lineage>
        <taxon>Bacteria</taxon>
        <taxon>Bacillati</taxon>
        <taxon>Bacillota</taxon>
        <taxon>Bacilli</taxon>
        <taxon>Bacillales</taxon>
        <taxon>Bacillaceae</taxon>
        <taxon>Ectobacillus</taxon>
    </lineage>
</organism>
<sequence length="213" mass="23061">MKRMFLSRASVLFAAVWLLAGCGSGTGAKKEAAPVKAIHVEKNPVVTIEMENGKQIQAELYPDIAPNTVLNFISLIQKGFYNGLTFHRVIPGFMIQGGDPKGDGTGGPGHTIFGEFAENGFPNKLKHEAGVLSMARSNDPNSAGSQFFIMVDKATHLDGKYAAFGKVTSGMDVVQDIVSVKRNSLDKPEVEQKMKQVTVETFGEKYDPPVTQK</sequence>
<dbReference type="Proteomes" id="UP001156102">
    <property type="component" value="Unassembled WGS sequence"/>
</dbReference>
<dbReference type="GO" id="GO:0003755">
    <property type="term" value="F:peptidyl-prolyl cis-trans isomerase activity"/>
    <property type="evidence" value="ECO:0007669"/>
    <property type="project" value="UniProtKB-UniRule"/>
</dbReference>
<feature type="chain" id="PRO_5041486413" description="Peptidyl-prolyl cis-trans isomerase" evidence="5">
    <location>
        <begin position="21"/>
        <end position="213"/>
    </location>
</feature>
<dbReference type="InterPro" id="IPR044666">
    <property type="entry name" value="Cyclophilin_A-like"/>
</dbReference>
<dbReference type="InterPro" id="IPR029000">
    <property type="entry name" value="Cyclophilin-like_dom_sf"/>
</dbReference>
<dbReference type="Pfam" id="PF00160">
    <property type="entry name" value="Pro_isomerase"/>
    <property type="match status" value="1"/>
</dbReference>
<dbReference type="PANTHER" id="PTHR45625:SF4">
    <property type="entry name" value="PEPTIDYLPROLYL ISOMERASE DOMAIN AND WD REPEAT-CONTAINING PROTEIN 1"/>
    <property type="match status" value="1"/>
</dbReference>
<dbReference type="GO" id="GO:0006457">
    <property type="term" value="P:protein folding"/>
    <property type="evidence" value="ECO:0007669"/>
    <property type="project" value="InterPro"/>
</dbReference>
<evidence type="ECO:0000256" key="1">
    <source>
        <dbReference type="ARBA" id="ARBA00000971"/>
    </source>
</evidence>
<dbReference type="PROSITE" id="PS51257">
    <property type="entry name" value="PROKAR_LIPOPROTEIN"/>
    <property type="match status" value="1"/>
</dbReference>
<dbReference type="PRINTS" id="PR00153">
    <property type="entry name" value="CSAPPISMRASE"/>
</dbReference>
<feature type="domain" description="PPIase cyclophilin-type" evidence="6">
    <location>
        <begin position="46"/>
        <end position="199"/>
    </location>
</feature>
<keyword evidence="5" id="KW-0732">Signal</keyword>
<dbReference type="RefSeq" id="WP_254760313.1">
    <property type="nucleotide sequence ID" value="NZ_JANCLT010000011.1"/>
</dbReference>
<keyword evidence="8" id="KW-1185">Reference proteome</keyword>
<evidence type="ECO:0000256" key="2">
    <source>
        <dbReference type="ARBA" id="ARBA00002388"/>
    </source>
</evidence>
<dbReference type="CDD" id="cd00317">
    <property type="entry name" value="cyclophilin"/>
    <property type="match status" value="1"/>
</dbReference>
<dbReference type="PROSITE" id="PS50072">
    <property type="entry name" value="CSA_PPIASE_2"/>
    <property type="match status" value="1"/>
</dbReference>
<dbReference type="AlphaFoldDB" id="A0AA42BUC1"/>
<keyword evidence="3 5" id="KW-0697">Rotamase</keyword>
<protein>
    <recommendedName>
        <fullName evidence="5">Peptidyl-prolyl cis-trans isomerase</fullName>
        <shortName evidence="5">PPIase</shortName>
        <ecNumber evidence="5">5.2.1.8</ecNumber>
    </recommendedName>
</protein>
<comment type="catalytic activity">
    <reaction evidence="1 5">
        <text>[protein]-peptidylproline (omega=180) = [protein]-peptidylproline (omega=0)</text>
        <dbReference type="Rhea" id="RHEA:16237"/>
        <dbReference type="Rhea" id="RHEA-COMP:10747"/>
        <dbReference type="Rhea" id="RHEA-COMP:10748"/>
        <dbReference type="ChEBI" id="CHEBI:83833"/>
        <dbReference type="ChEBI" id="CHEBI:83834"/>
        <dbReference type="EC" id="5.2.1.8"/>
    </reaction>
</comment>
<reference evidence="7" key="1">
    <citation type="submission" date="2022-07" db="EMBL/GenBank/DDBJ databases">
        <authorList>
            <person name="Li W.-J."/>
            <person name="Deng Q.-Q."/>
        </authorList>
    </citation>
    <scope>NUCLEOTIDE SEQUENCE</scope>
    <source>
        <strain evidence="7">SYSU M60031</strain>
    </source>
</reference>
<dbReference type="EC" id="5.2.1.8" evidence="5"/>
<dbReference type="PROSITE" id="PS00170">
    <property type="entry name" value="CSA_PPIASE_1"/>
    <property type="match status" value="1"/>
</dbReference>
<evidence type="ECO:0000256" key="4">
    <source>
        <dbReference type="ARBA" id="ARBA00023235"/>
    </source>
</evidence>
<dbReference type="InterPro" id="IPR002130">
    <property type="entry name" value="Cyclophilin-type_PPIase_dom"/>
</dbReference>
<dbReference type="PANTHER" id="PTHR45625">
    <property type="entry name" value="PEPTIDYL-PROLYL CIS-TRANS ISOMERASE-RELATED"/>
    <property type="match status" value="1"/>
</dbReference>
<dbReference type="Gene3D" id="2.40.100.10">
    <property type="entry name" value="Cyclophilin-like"/>
    <property type="match status" value="1"/>
</dbReference>